<dbReference type="InterPro" id="IPR036097">
    <property type="entry name" value="HisK_dim/P_sf"/>
</dbReference>
<accession>A0A1W1BDY0</accession>
<evidence type="ECO:0000256" key="7">
    <source>
        <dbReference type="ARBA" id="ARBA00022692"/>
    </source>
</evidence>
<feature type="transmembrane region" description="Helical" evidence="11">
    <location>
        <begin position="7"/>
        <end position="27"/>
    </location>
</feature>
<evidence type="ECO:0000256" key="2">
    <source>
        <dbReference type="ARBA" id="ARBA00004651"/>
    </source>
</evidence>
<protein>
    <recommendedName>
        <fullName evidence="3">histidine kinase</fullName>
        <ecNumber evidence="3">2.7.13.3</ecNumber>
    </recommendedName>
</protein>
<dbReference type="SUPFAM" id="SSF47384">
    <property type="entry name" value="Homodimeric domain of signal transducing histidine kinase"/>
    <property type="match status" value="1"/>
</dbReference>
<evidence type="ECO:0000256" key="4">
    <source>
        <dbReference type="ARBA" id="ARBA00022475"/>
    </source>
</evidence>
<evidence type="ECO:0000256" key="6">
    <source>
        <dbReference type="ARBA" id="ARBA00022679"/>
    </source>
</evidence>
<keyword evidence="10 11" id="KW-0472">Membrane</keyword>
<dbReference type="GO" id="GO:0005886">
    <property type="term" value="C:plasma membrane"/>
    <property type="evidence" value="ECO:0007669"/>
    <property type="project" value="UniProtKB-SubCell"/>
</dbReference>
<keyword evidence="6" id="KW-0808">Transferase</keyword>
<keyword evidence="5" id="KW-0597">Phosphoprotein</keyword>
<keyword evidence="7 11" id="KW-0812">Transmembrane</keyword>
<dbReference type="PANTHER" id="PTHR45453:SF2">
    <property type="entry name" value="HISTIDINE KINASE"/>
    <property type="match status" value="1"/>
</dbReference>
<feature type="domain" description="Histidine kinase" evidence="12">
    <location>
        <begin position="78"/>
        <end position="280"/>
    </location>
</feature>
<dbReference type="PROSITE" id="PS50109">
    <property type="entry name" value="HIS_KIN"/>
    <property type="match status" value="1"/>
</dbReference>
<dbReference type="EC" id="2.7.13.3" evidence="3"/>
<dbReference type="CDD" id="cd00082">
    <property type="entry name" value="HisKA"/>
    <property type="match status" value="1"/>
</dbReference>
<keyword evidence="9 11" id="KW-1133">Transmembrane helix</keyword>
<evidence type="ECO:0000256" key="9">
    <source>
        <dbReference type="ARBA" id="ARBA00022989"/>
    </source>
</evidence>
<dbReference type="Pfam" id="PF02518">
    <property type="entry name" value="HATPase_c"/>
    <property type="match status" value="1"/>
</dbReference>
<dbReference type="InterPro" id="IPR036890">
    <property type="entry name" value="HATPase_C_sf"/>
</dbReference>
<dbReference type="GO" id="GO:0000155">
    <property type="term" value="F:phosphorelay sensor kinase activity"/>
    <property type="evidence" value="ECO:0007669"/>
    <property type="project" value="InterPro"/>
</dbReference>
<evidence type="ECO:0000259" key="12">
    <source>
        <dbReference type="PROSITE" id="PS50109"/>
    </source>
</evidence>
<comment type="catalytic activity">
    <reaction evidence="1">
        <text>ATP + protein L-histidine = ADP + protein N-phospho-L-histidine.</text>
        <dbReference type="EC" id="2.7.13.3"/>
    </reaction>
</comment>
<keyword evidence="4" id="KW-1003">Cell membrane</keyword>
<dbReference type="GO" id="GO:0004721">
    <property type="term" value="F:phosphoprotein phosphatase activity"/>
    <property type="evidence" value="ECO:0007669"/>
    <property type="project" value="TreeGrafter"/>
</dbReference>
<evidence type="ECO:0000313" key="13">
    <source>
        <dbReference type="EMBL" id="SFV51697.1"/>
    </source>
</evidence>
<evidence type="ECO:0000256" key="10">
    <source>
        <dbReference type="ARBA" id="ARBA00023136"/>
    </source>
</evidence>
<dbReference type="Pfam" id="PF00512">
    <property type="entry name" value="HisKA"/>
    <property type="match status" value="1"/>
</dbReference>
<dbReference type="SUPFAM" id="SSF55874">
    <property type="entry name" value="ATPase domain of HSP90 chaperone/DNA topoisomerase II/histidine kinase"/>
    <property type="match status" value="1"/>
</dbReference>
<sequence length="283" mass="32671">MKLKKDILIATILYFSTVLILLSAVYWFMLNNGFTQQNFLISAGGVLIVSIGWGYILSNEILAPKQEMDEKLLHITKDIIHELNIPLATITANTSMIKKSNQNSDKTLKRLNRIENSSIRLKKLYNELVYSINREIKLIPKEEIYLKEIIEERVEILDSFNRNKFELDICNIILEVDKIGFEQMIDNILNNAMKYSDKNSTITIKTDDYNLLIIDKGIGIDESQLVQIFERYYQINKDKDGEGIGLNLVKRYCDEMKIEIKIKSQKNIGTTIILGLDRVIKDG</sequence>
<dbReference type="AlphaFoldDB" id="A0A1W1BDY0"/>
<keyword evidence="8 13" id="KW-0418">Kinase</keyword>
<dbReference type="InterPro" id="IPR004358">
    <property type="entry name" value="Sig_transdc_His_kin-like_C"/>
</dbReference>
<dbReference type="SMART" id="SM00387">
    <property type="entry name" value="HATPase_c"/>
    <property type="match status" value="1"/>
</dbReference>
<dbReference type="GO" id="GO:0016036">
    <property type="term" value="P:cellular response to phosphate starvation"/>
    <property type="evidence" value="ECO:0007669"/>
    <property type="project" value="TreeGrafter"/>
</dbReference>
<dbReference type="InterPro" id="IPR003594">
    <property type="entry name" value="HATPase_dom"/>
</dbReference>
<evidence type="ECO:0000256" key="3">
    <source>
        <dbReference type="ARBA" id="ARBA00012438"/>
    </source>
</evidence>
<proteinExistence type="predicted"/>
<evidence type="ECO:0000256" key="1">
    <source>
        <dbReference type="ARBA" id="ARBA00000085"/>
    </source>
</evidence>
<dbReference type="Gene3D" id="3.30.565.10">
    <property type="entry name" value="Histidine kinase-like ATPase, C-terminal domain"/>
    <property type="match status" value="1"/>
</dbReference>
<evidence type="ECO:0000256" key="11">
    <source>
        <dbReference type="SAM" id="Phobius"/>
    </source>
</evidence>
<name>A0A1W1BDY0_9ZZZZ</name>
<dbReference type="PRINTS" id="PR00344">
    <property type="entry name" value="BCTRLSENSOR"/>
</dbReference>
<evidence type="ECO:0000256" key="5">
    <source>
        <dbReference type="ARBA" id="ARBA00022553"/>
    </source>
</evidence>
<organism evidence="13">
    <name type="scientific">hydrothermal vent metagenome</name>
    <dbReference type="NCBI Taxonomy" id="652676"/>
    <lineage>
        <taxon>unclassified sequences</taxon>
        <taxon>metagenomes</taxon>
        <taxon>ecological metagenomes</taxon>
    </lineage>
</organism>
<feature type="transmembrane region" description="Helical" evidence="11">
    <location>
        <begin position="39"/>
        <end position="58"/>
    </location>
</feature>
<dbReference type="InterPro" id="IPR050351">
    <property type="entry name" value="BphY/WalK/GraS-like"/>
</dbReference>
<dbReference type="InterPro" id="IPR005467">
    <property type="entry name" value="His_kinase_dom"/>
</dbReference>
<reference evidence="13" key="1">
    <citation type="submission" date="2016-10" db="EMBL/GenBank/DDBJ databases">
        <authorList>
            <person name="de Groot N.N."/>
        </authorList>
    </citation>
    <scope>NUCLEOTIDE SEQUENCE</scope>
</reference>
<evidence type="ECO:0000256" key="8">
    <source>
        <dbReference type="ARBA" id="ARBA00022777"/>
    </source>
</evidence>
<comment type="subcellular location">
    <subcellularLocation>
        <location evidence="2">Cell membrane</location>
        <topology evidence="2">Multi-pass membrane protein</topology>
    </subcellularLocation>
</comment>
<gene>
    <name evidence="13" type="ORF">MNB_SV-9-1023</name>
</gene>
<dbReference type="PANTHER" id="PTHR45453">
    <property type="entry name" value="PHOSPHATE REGULON SENSOR PROTEIN PHOR"/>
    <property type="match status" value="1"/>
</dbReference>
<dbReference type="SMART" id="SM00388">
    <property type="entry name" value="HisKA"/>
    <property type="match status" value="1"/>
</dbReference>
<dbReference type="Gene3D" id="1.10.287.130">
    <property type="match status" value="1"/>
</dbReference>
<dbReference type="InterPro" id="IPR003661">
    <property type="entry name" value="HisK_dim/P_dom"/>
</dbReference>
<dbReference type="EMBL" id="FPHG01000010">
    <property type="protein sequence ID" value="SFV51697.1"/>
    <property type="molecule type" value="Genomic_DNA"/>
</dbReference>